<dbReference type="EMBL" id="AEPE02000004">
    <property type="protein sequence ID" value="EFZ37185.1"/>
    <property type="molecule type" value="Genomic_DNA"/>
</dbReference>
<evidence type="ECO:0000259" key="8">
    <source>
        <dbReference type="Pfam" id="PF00728"/>
    </source>
</evidence>
<comment type="similarity">
    <text evidence="2">Belongs to the glycosyl hydrolase 20 family.</text>
</comment>
<dbReference type="Proteomes" id="UP000005580">
    <property type="component" value="Unassembled WGS sequence"/>
</dbReference>
<evidence type="ECO:0000256" key="7">
    <source>
        <dbReference type="SAM" id="SignalP"/>
    </source>
</evidence>
<organism evidence="10 11">
    <name type="scientific">Hoylesella oralis ATCC 33269</name>
    <dbReference type="NCBI Taxonomy" id="873533"/>
    <lineage>
        <taxon>Bacteria</taxon>
        <taxon>Pseudomonadati</taxon>
        <taxon>Bacteroidota</taxon>
        <taxon>Bacteroidia</taxon>
        <taxon>Bacteroidales</taxon>
        <taxon>Prevotellaceae</taxon>
        <taxon>Hoylesella</taxon>
    </lineage>
</organism>
<dbReference type="eggNOG" id="COG3525">
    <property type="taxonomic scope" value="Bacteria"/>
</dbReference>
<dbReference type="GO" id="GO:0016020">
    <property type="term" value="C:membrane"/>
    <property type="evidence" value="ECO:0007669"/>
    <property type="project" value="TreeGrafter"/>
</dbReference>
<feature type="active site" description="Proton donor" evidence="6">
    <location>
        <position position="331"/>
    </location>
</feature>
<dbReference type="EC" id="3.2.1.52" evidence="3"/>
<dbReference type="STRING" id="28134.SAMN05444288_1629"/>
<keyword evidence="5 10" id="KW-0326">Glycosidase</keyword>
<dbReference type="SUPFAM" id="SSF51445">
    <property type="entry name" value="(Trans)glycosidases"/>
    <property type="match status" value="1"/>
</dbReference>
<keyword evidence="11" id="KW-1185">Reference proteome</keyword>
<dbReference type="GO" id="GO:0004563">
    <property type="term" value="F:beta-N-acetylhexosaminidase activity"/>
    <property type="evidence" value="ECO:0007669"/>
    <property type="project" value="UniProtKB-EC"/>
</dbReference>
<feature type="chain" id="PRO_5003221608" description="beta-N-acetylhexosaminidase" evidence="7">
    <location>
        <begin position="21"/>
        <end position="542"/>
    </location>
</feature>
<evidence type="ECO:0000256" key="4">
    <source>
        <dbReference type="ARBA" id="ARBA00022801"/>
    </source>
</evidence>
<comment type="catalytic activity">
    <reaction evidence="1">
        <text>Hydrolysis of terminal non-reducing N-acetyl-D-hexosamine residues in N-acetyl-beta-D-hexosaminides.</text>
        <dbReference type="EC" id="3.2.1.52"/>
    </reaction>
</comment>
<evidence type="ECO:0000256" key="3">
    <source>
        <dbReference type="ARBA" id="ARBA00012663"/>
    </source>
</evidence>
<evidence type="ECO:0000259" key="9">
    <source>
        <dbReference type="Pfam" id="PF02838"/>
    </source>
</evidence>
<dbReference type="InterPro" id="IPR025705">
    <property type="entry name" value="Beta_hexosaminidase_sua/sub"/>
</dbReference>
<dbReference type="AlphaFoldDB" id="E7RPZ2"/>
<dbReference type="InterPro" id="IPR017853">
    <property type="entry name" value="GH"/>
</dbReference>
<protein>
    <recommendedName>
        <fullName evidence="3">beta-N-acetylhexosaminidase</fullName>
        <ecNumber evidence="3">3.2.1.52</ecNumber>
    </recommendedName>
</protein>
<dbReference type="Pfam" id="PF02838">
    <property type="entry name" value="Glyco_hydro_20b"/>
    <property type="match status" value="1"/>
</dbReference>
<dbReference type="GO" id="GO:0005975">
    <property type="term" value="P:carbohydrate metabolic process"/>
    <property type="evidence" value="ECO:0007669"/>
    <property type="project" value="InterPro"/>
</dbReference>
<dbReference type="HOGENOM" id="CLU_007082_5_1_10"/>
<dbReference type="InterPro" id="IPR015883">
    <property type="entry name" value="Glyco_hydro_20_cat"/>
</dbReference>
<dbReference type="InterPro" id="IPR029018">
    <property type="entry name" value="Hex-like_dom2"/>
</dbReference>
<dbReference type="Gene3D" id="3.20.20.80">
    <property type="entry name" value="Glycosidases"/>
    <property type="match status" value="1"/>
</dbReference>
<evidence type="ECO:0000256" key="2">
    <source>
        <dbReference type="ARBA" id="ARBA00006285"/>
    </source>
</evidence>
<comment type="caution">
    <text evidence="10">The sequence shown here is derived from an EMBL/GenBank/DDBJ whole genome shotgun (WGS) entry which is preliminary data.</text>
</comment>
<dbReference type="Gene3D" id="3.30.379.10">
    <property type="entry name" value="Chitobiase/beta-hexosaminidase domain 2-like"/>
    <property type="match status" value="1"/>
</dbReference>
<evidence type="ECO:0000256" key="1">
    <source>
        <dbReference type="ARBA" id="ARBA00001231"/>
    </source>
</evidence>
<dbReference type="PANTHER" id="PTHR22600:SF57">
    <property type="entry name" value="BETA-N-ACETYLHEXOSAMINIDASE"/>
    <property type="match status" value="1"/>
</dbReference>
<dbReference type="GO" id="GO:0030203">
    <property type="term" value="P:glycosaminoglycan metabolic process"/>
    <property type="evidence" value="ECO:0007669"/>
    <property type="project" value="TreeGrafter"/>
</dbReference>
<keyword evidence="4 10" id="KW-0378">Hydrolase</keyword>
<evidence type="ECO:0000313" key="10">
    <source>
        <dbReference type="EMBL" id="EFZ37185.1"/>
    </source>
</evidence>
<evidence type="ECO:0000256" key="6">
    <source>
        <dbReference type="PIRSR" id="PIRSR625705-1"/>
    </source>
</evidence>
<gene>
    <name evidence="10" type="primary">nagZ2</name>
    <name evidence="10" type="ORF">HMPREF0663_11243</name>
</gene>
<accession>E7RPZ2</accession>
<dbReference type="SUPFAM" id="SSF55545">
    <property type="entry name" value="beta-N-acetylhexosaminidase-like domain"/>
    <property type="match status" value="1"/>
</dbReference>
<evidence type="ECO:0000313" key="11">
    <source>
        <dbReference type="Proteomes" id="UP000005580"/>
    </source>
</evidence>
<feature type="domain" description="Glycoside hydrolase family 20 catalytic" evidence="8">
    <location>
        <begin position="157"/>
        <end position="500"/>
    </location>
</feature>
<dbReference type="InterPro" id="IPR015882">
    <property type="entry name" value="HEX_bac_N"/>
</dbReference>
<name>E7RPZ2_9BACT</name>
<dbReference type="PRINTS" id="PR00738">
    <property type="entry name" value="GLHYDRLASE20"/>
</dbReference>
<dbReference type="PANTHER" id="PTHR22600">
    <property type="entry name" value="BETA-HEXOSAMINIDASE"/>
    <property type="match status" value="1"/>
</dbReference>
<evidence type="ECO:0000256" key="5">
    <source>
        <dbReference type="ARBA" id="ARBA00023295"/>
    </source>
</evidence>
<reference evidence="10" key="1">
    <citation type="submission" date="2011-01" db="EMBL/GenBank/DDBJ databases">
        <authorList>
            <person name="Muzny D."/>
            <person name="Qin X."/>
            <person name="Buhay C."/>
            <person name="Dugan-Rocha S."/>
            <person name="Ding Y."/>
            <person name="Chen G."/>
            <person name="Hawes A."/>
            <person name="Holder M."/>
            <person name="Jhangiani S."/>
            <person name="Johnson A."/>
            <person name="Khan Z."/>
            <person name="Li Z."/>
            <person name="Liu W."/>
            <person name="Liu X."/>
            <person name="Perez L."/>
            <person name="Shen H."/>
            <person name="Wang Q."/>
            <person name="Watt J."/>
            <person name="Xi L."/>
            <person name="Xin Y."/>
            <person name="Zhou J."/>
            <person name="Deng J."/>
            <person name="Jiang H."/>
            <person name="Liu Y."/>
            <person name="Qu J."/>
            <person name="Song X.-Z."/>
            <person name="Zhang L."/>
            <person name="Villasana D."/>
            <person name="Johnson A."/>
            <person name="Liu J."/>
            <person name="Liyanage D."/>
            <person name="Lorensuhewa L."/>
            <person name="Robinson T."/>
            <person name="Song A."/>
            <person name="Song B.-B."/>
            <person name="Dinh H."/>
            <person name="Thornton R."/>
            <person name="Coyle M."/>
            <person name="Francisco L."/>
            <person name="Jackson L."/>
            <person name="Javaid M."/>
            <person name="Korchina V."/>
            <person name="Kovar C."/>
            <person name="Mata R."/>
            <person name="Mathew T."/>
            <person name="Ngo R."/>
            <person name="Nguyen L."/>
            <person name="Nguyen N."/>
            <person name="Okwuonu G."/>
            <person name="Ongeri F."/>
            <person name="Pham C."/>
            <person name="Simmons D."/>
            <person name="Wilczek-Boney K."/>
            <person name="Hale W."/>
            <person name="Jakkamsetti A."/>
            <person name="Pham P."/>
            <person name="Ruth R."/>
            <person name="San Lucas F."/>
            <person name="Warren J."/>
            <person name="Zhang J."/>
            <person name="Zhao Z."/>
            <person name="Zhou C."/>
            <person name="Zhu D."/>
            <person name="Lee S."/>
            <person name="Bess C."/>
            <person name="Blankenburg K."/>
            <person name="Forbes L."/>
            <person name="Fu Q."/>
            <person name="Gubbala S."/>
            <person name="Hirani K."/>
            <person name="Jayaseelan J.C."/>
            <person name="Lara F."/>
            <person name="Munidasa M."/>
            <person name="Palculict T."/>
            <person name="Patil S."/>
            <person name="Pu L.-L."/>
            <person name="Saada N."/>
            <person name="Tang L."/>
            <person name="Weissenberger G."/>
            <person name="Zhu Y."/>
            <person name="Hemphill L."/>
            <person name="Shang Y."/>
            <person name="Youmans B."/>
            <person name="Ayvaz T."/>
            <person name="Ross M."/>
            <person name="Santibanez J."/>
            <person name="Aqrawi P."/>
            <person name="Gross S."/>
            <person name="Joshi V."/>
            <person name="Fowler G."/>
            <person name="Nazareth L."/>
            <person name="Reid J."/>
            <person name="Worley K."/>
            <person name="Petrosino J."/>
            <person name="Highlander S."/>
            <person name="Gibbs R."/>
        </authorList>
    </citation>
    <scope>NUCLEOTIDE SEQUENCE [LARGE SCALE GENOMIC DNA]</scope>
    <source>
        <strain evidence="10">ATCC 33269</strain>
    </source>
</reference>
<dbReference type="Pfam" id="PF00728">
    <property type="entry name" value="Glyco_hydro_20"/>
    <property type="match status" value="1"/>
</dbReference>
<keyword evidence="7" id="KW-0732">Signal</keyword>
<dbReference type="RefSeq" id="WP_004368526.1">
    <property type="nucleotide sequence ID" value="NZ_GL833118.1"/>
</dbReference>
<sequence length="542" mass="61516">MKRKILMLILTGMQCLFVAAADFTADYQVIPLPQEVSLTAKAPFVLNASTAIVYPEGNADMQRNADFLAGYIKDNTGLNLQVTSAKGKSGIKLALDKKAAQAEGYTIRVTAKEVLISGSTPQGVFYGIQTLRKSLPVGNGIAQVELPAVVIKDAPRFGYRGMHLDCGRHFFPISFVKKYIDLLAMHNMNTFHWHLTEDQGWRIEIKKYPRLTDFGSKRTETVMGRNSDVYDGMPYGGYYTQDEAREIVKYAADRYITVIPEIDMPGHMQAALACYPELGCTGGPYEVRRIWGISDEVLCLGNEQTYAFCQNVLDELMQIFPSKIVHIGGDEAPHRRWEQCPKCKAKMAELGIDVKKLQGYFTNRIEKFVNSKGRRILGWDEILDGDINQSAMVMSWRGLEPGIKAAHKGHDVIMSPVDYAYFDYYQVKDTWKEPLSIGGFLPVEKVYSYDPLPNDVAPEVQKHILGVQANLWTEYIGNENFAEYMVLPRMSALAEVQWSNAKKDFEAFKNRLTRFTEMYDLYHLTYAKHLWPERHERENAAD</sequence>
<proteinExistence type="inferred from homology"/>
<feature type="signal peptide" evidence="7">
    <location>
        <begin position="1"/>
        <end position="20"/>
    </location>
</feature>
<feature type="domain" description="Beta-hexosaminidase bacterial type N-terminal" evidence="9">
    <location>
        <begin position="27"/>
        <end position="154"/>
    </location>
</feature>
<dbReference type="CDD" id="cd06563">
    <property type="entry name" value="GH20_chitobiase-like"/>
    <property type="match status" value="1"/>
</dbReference>